<keyword evidence="3" id="KW-0378">Hydrolase</keyword>
<dbReference type="PANTHER" id="PTHR36175">
    <property type="entry name" value="CYANOPHYCINASE"/>
    <property type="match status" value="1"/>
</dbReference>
<protein>
    <recommendedName>
        <fullName evidence="7">Peptidase E</fullName>
    </recommendedName>
</protein>
<proteinExistence type="inferred from homology"/>
<dbReference type="Gene3D" id="3.40.50.880">
    <property type="match status" value="1"/>
</dbReference>
<dbReference type="InterPro" id="IPR005320">
    <property type="entry name" value="Peptidase_S51"/>
</dbReference>
<evidence type="ECO:0000256" key="4">
    <source>
        <dbReference type="ARBA" id="ARBA00022825"/>
    </source>
</evidence>
<evidence type="ECO:0000313" key="5">
    <source>
        <dbReference type="EMBL" id="GHO87480.1"/>
    </source>
</evidence>
<dbReference type="Proteomes" id="UP000635565">
    <property type="component" value="Unassembled WGS sequence"/>
</dbReference>
<comment type="similarity">
    <text evidence="1">Belongs to the peptidase S51 family.</text>
</comment>
<comment type="caution">
    <text evidence="5">The sequence shown here is derived from an EMBL/GenBank/DDBJ whole genome shotgun (WGS) entry which is preliminary data.</text>
</comment>
<evidence type="ECO:0000313" key="6">
    <source>
        <dbReference type="Proteomes" id="UP000635565"/>
    </source>
</evidence>
<reference evidence="5 6" key="1">
    <citation type="journal article" date="2021" name="Int. J. Syst. Evol. Microbiol.">
        <title>Reticulibacter mediterranei gen. nov., sp. nov., within the new family Reticulibacteraceae fam. nov., and Ktedonospora formicarum gen. nov., sp. nov., Ktedonobacter robiniae sp. nov., Dictyobacter formicarum sp. nov. and Dictyobacter arantiisoli sp. nov., belonging to the class Ktedonobacteria.</title>
        <authorList>
            <person name="Yabe S."/>
            <person name="Zheng Y."/>
            <person name="Wang C.M."/>
            <person name="Sakai Y."/>
            <person name="Abe K."/>
            <person name="Yokota A."/>
            <person name="Donadio S."/>
            <person name="Cavaletti L."/>
            <person name="Monciardini P."/>
        </authorList>
    </citation>
    <scope>NUCLEOTIDE SEQUENCE [LARGE SCALE GENOMIC DNA]</scope>
    <source>
        <strain evidence="5 6">SOSP1-9</strain>
    </source>
</reference>
<accession>A0ABQ3VNV3</accession>
<sequence>MSGYIVLEGGDEFGGKMAEPDRRAVELAGGVDASISIIPTAAAPDHNHRRAGMNGVNWFQHLGATNVKSLPLIDKASANAEEIIAALNQSNLIYLLGGFPHYLGQTLLRSRSWDAMRQAYERGAVLAGSSAGAMVLCQYYFDPQSKKVIEGLGLIPQACVLPHHNVFGKNWATQLTSLLSQAILLGIDEQTGMINDVVAGQKNIWRVYGKGGVTIYRAGSTSVYKTGESFEVSLR</sequence>
<evidence type="ECO:0000256" key="1">
    <source>
        <dbReference type="ARBA" id="ARBA00006534"/>
    </source>
</evidence>
<keyword evidence="2" id="KW-0645">Protease</keyword>
<name>A0ABQ3VNV3_9CHLR</name>
<organism evidence="5 6">
    <name type="scientific">Dictyobacter formicarum</name>
    <dbReference type="NCBI Taxonomy" id="2778368"/>
    <lineage>
        <taxon>Bacteria</taxon>
        <taxon>Bacillati</taxon>
        <taxon>Chloroflexota</taxon>
        <taxon>Ktedonobacteria</taxon>
        <taxon>Ktedonobacterales</taxon>
        <taxon>Dictyobacteraceae</taxon>
        <taxon>Dictyobacter</taxon>
    </lineage>
</organism>
<gene>
    <name evidence="5" type="ORF">KSZ_54860</name>
</gene>
<keyword evidence="6" id="KW-1185">Reference proteome</keyword>
<dbReference type="PANTHER" id="PTHR36175:SF1">
    <property type="entry name" value="CYANOPHYCINASE"/>
    <property type="match status" value="1"/>
</dbReference>
<evidence type="ECO:0000256" key="2">
    <source>
        <dbReference type="ARBA" id="ARBA00022670"/>
    </source>
</evidence>
<evidence type="ECO:0008006" key="7">
    <source>
        <dbReference type="Google" id="ProtNLM"/>
    </source>
</evidence>
<dbReference type="Pfam" id="PF03575">
    <property type="entry name" value="Peptidase_S51"/>
    <property type="match status" value="1"/>
</dbReference>
<dbReference type="SUPFAM" id="SSF52317">
    <property type="entry name" value="Class I glutamine amidotransferase-like"/>
    <property type="match status" value="1"/>
</dbReference>
<evidence type="ECO:0000256" key="3">
    <source>
        <dbReference type="ARBA" id="ARBA00022801"/>
    </source>
</evidence>
<dbReference type="InterPro" id="IPR029062">
    <property type="entry name" value="Class_I_gatase-like"/>
</dbReference>
<keyword evidence="4" id="KW-0720">Serine protease</keyword>
<dbReference type="EMBL" id="BNJJ01000017">
    <property type="protein sequence ID" value="GHO87480.1"/>
    <property type="molecule type" value="Genomic_DNA"/>
</dbReference>